<sequence>MSAERLSMRRVREILRYRFEQGLGHKAISYRVGAAPSTVRETLRRAAVAGLAWPLGADVSDAVLEAALYRAAGTKTGHRRCPEPDWAAIHRELKRKHVTLQIVWDEYIAQHPEGYRYSRFCDLYRGWTAKLPVTMRQTHAAGEKLFVDYAGDKVAVVVDRLTGEIRDAHIFVAVLGASSLSYAEASWTETLPDWIAAHVRALEAFGGAPALFVPDNAKVAVIKACLYDPQVNRSYAEMAAHYDSAVLPTRPRRPRDKAKVEACVLIVERWLFGRLRHRIFYSLAELNAAIGDLLADLNDRRIMRRVGQTRRQLFEAIDRPALKALPLEPYVFAEWRRRRAGLDYHVEIERHYYSVPYRFAREPVEARITARTIELFHKGERIAAHMRGSGNGRHTTISEHMPSSHRRFADWTIERIATEAAAIGPCAALLCEKILTDRPHPEQGFRACLGIVRLVKGFGRERVEAACSRALDIGARTYGSVRSILDNRLDQAPAPRQARDDRTITHPNIRGSRYYH</sequence>
<dbReference type="Proteomes" id="UP000077262">
    <property type="component" value="Unassembled WGS sequence"/>
</dbReference>
<dbReference type="InterPro" id="IPR017895">
    <property type="entry name" value="HTH_IS408/IS1162_type"/>
</dbReference>
<name>A0A177K525_SPHYA</name>
<organism evidence="4 5">
    <name type="scientific">Sphingobium yanoikuyae</name>
    <name type="common">Sphingomonas yanoikuyae</name>
    <dbReference type="NCBI Taxonomy" id="13690"/>
    <lineage>
        <taxon>Bacteria</taxon>
        <taxon>Pseudomonadati</taxon>
        <taxon>Pseudomonadota</taxon>
        <taxon>Alphaproteobacteria</taxon>
        <taxon>Sphingomonadales</taxon>
        <taxon>Sphingomonadaceae</taxon>
        <taxon>Sphingobium</taxon>
    </lineage>
</organism>
<proteinExistence type="predicted"/>
<accession>A0A177K525</accession>
<dbReference type="PROSITE" id="PS50994">
    <property type="entry name" value="INTEGRASE"/>
    <property type="match status" value="1"/>
</dbReference>
<feature type="domain" description="Integrase catalytic" evidence="3">
    <location>
        <begin position="128"/>
        <end position="318"/>
    </location>
</feature>
<evidence type="ECO:0000256" key="1">
    <source>
        <dbReference type="SAM" id="MobiDB-lite"/>
    </source>
</evidence>
<dbReference type="GO" id="GO:0015074">
    <property type="term" value="P:DNA integration"/>
    <property type="evidence" value="ECO:0007669"/>
    <property type="project" value="InterPro"/>
</dbReference>
<dbReference type="PANTHER" id="PTHR35004:SF8">
    <property type="entry name" value="TRANSPOSASE RV3428C-RELATED"/>
    <property type="match status" value="1"/>
</dbReference>
<gene>
    <name evidence="4" type="ORF">AX777_25830</name>
</gene>
<protein>
    <submittedName>
        <fullName evidence="4">Integrase</fullName>
    </submittedName>
</protein>
<evidence type="ECO:0000313" key="5">
    <source>
        <dbReference type="Proteomes" id="UP000077262"/>
    </source>
</evidence>
<evidence type="ECO:0000259" key="3">
    <source>
        <dbReference type="PROSITE" id="PS50994"/>
    </source>
</evidence>
<dbReference type="EMBL" id="LSTR01000003">
    <property type="protein sequence ID" value="OAH47855.1"/>
    <property type="molecule type" value="Genomic_DNA"/>
</dbReference>
<dbReference type="PANTHER" id="PTHR35004">
    <property type="entry name" value="TRANSPOSASE RV3428C-RELATED"/>
    <property type="match status" value="1"/>
</dbReference>
<dbReference type="Pfam" id="PF22483">
    <property type="entry name" value="Mu-transpos_C_2"/>
    <property type="match status" value="1"/>
</dbReference>
<dbReference type="AlphaFoldDB" id="A0A177K525"/>
<dbReference type="NCBIfam" id="NF033546">
    <property type="entry name" value="transpos_IS21"/>
    <property type="match status" value="1"/>
</dbReference>
<dbReference type="InterPro" id="IPR054353">
    <property type="entry name" value="IstA-like_C"/>
</dbReference>
<reference evidence="4 5" key="1">
    <citation type="submission" date="2016-02" db="EMBL/GenBank/DDBJ databases">
        <authorList>
            <person name="Wen L."/>
            <person name="He K."/>
            <person name="Yang H."/>
        </authorList>
    </citation>
    <scope>NUCLEOTIDE SEQUENCE [LARGE SCALE GENOMIC DNA]</scope>
    <source>
        <strain evidence="4 5">CD09_2</strain>
    </source>
</reference>
<evidence type="ECO:0000259" key="2">
    <source>
        <dbReference type="PROSITE" id="PS50532"/>
    </source>
</evidence>
<comment type="caution">
    <text evidence="4">The sequence shown here is derived from an EMBL/GenBank/DDBJ whole genome shotgun (WGS) entry which is preliminary data.</text>
</comment>
<feature type="region of interest" description="Disordered" evidence="1">
    <location>
        <begin position="489"/>
        <end position="516"/>
    </location>
</feature>
<evidence type="ECO:0000313" key="4">
    <source>
        <dbReference type="EMBL" id="OAH47855.1"/>
    </source>
</evidence>
<feature type="domain" description="HTH IS408-type" evidence="2">
    <location>
        <begin position="11"/>
        <end position="93"/>
    </location>
</feature>
<dbReference type="PROSITE" id="PS50532">
    <property type="entry name" value="HTH_IS408"/>
    <property type="match status" value="1"/>
</dbReference>
<dbReference type="InterPro" id="IPR001584">
    <property type="entry name" value="Integrase_cat-core"/>
</dbReference>